<sequence length="178" mass="21402">MELRRITRMEDPQLPEVIVLYQQAFPASERREVNQLKRLIAGQSSMFFHVIEEGGKLAGLFVYWKLADFYYLEHLAVCPEMRNQKIGQKVLDYIREHLSGEHLLEVEPAVDEITTRRINYYRRNGYEIVEKQYRQPAYDNPEKSYPLWLMSNRDYPDRRELAEHIQVIKEEVYYKPCL</sequence>
<evidence type="ECO:0000313" key="2">
    <source>
        <dbReference type="EMBL" id="EHP48892.1"/>
    </source>
</evidence>
<reference evidence="2 3" key="1">
    <citation type="submission" date="2012-01" db="EMBL/GenBank/DDBJ databases">
        <title>The Genome Sequence of Odoribacter laneus YIT 12061.</title>
        <authorList>
            <consortium name="The Broad Institute Genome Sequencing Platform"/>
            <person name="Earl A."/>
            <person name="Ward D."/>
            <person name="Feldgarden M."/>
            <person name="Gevers D."/>
            <person name="Morotomi M."/>
            <person name="Young S.K."/>
            <person name="Zeng Q."/>
            <person name="Gargeya S."/>
            <person name="Fitzgerald M."/>
            <person name="Haas B."/>
            <person name="Abouelleil A."/>
            <person name="Alvarado L."/>
            <person name="Arachchi H.M."/>
            <person name="Berlin A."/>
            <person name="Chapman S.B."/>
            <person name="Gearin G."/>
            <person name="Goldberg J."/>
            <person name="Griggs A."/>
            <person name="Gujja S."/>
            <person name="Hansen M."/>
            <person name="Heiman D."/>
            <person name="Howarth C."/>
            <person name="Larimer J."/>
            <person name="Lui A."/>
            <person name="MacDonald P.J.P."/>
            <person name="McCowen C."/>
            <person name="Montmayeur A."/>
            <person name="Murphy C."/>
            <person name="Neiman D."/>
            <person name="Pearson M."/>
            <person name="Priest M."/>
            <person name="Roberts A."/>
            <person name="Saif S."/>
            <person name="Shea T."/>
            <person name="Sisk P."/>
            <person name="Stolte C."/>
            <person name="Sykes S."/>
            <person name="Wortman J."/>
            <person name="Nusbaum C."/>
            <person name="Birren B."/>
        </authorList>
    </citation>
    <scope>NUCLEOTIDE SEQUENCE [LARGE SCALE GENOMIC DNA]</scope>
    <source>
        <strain evidence="2 3">YIT 12061</strain>
    </source>
</reference>
<comment type="caution">
    <text evidence="2">The sequence shown here is derived from an EMBL/GenBank/DDBJ whole genome shotgun (WGS) entry which is preliminary data.</text>
</comment>
<dbReference type="InterPro" id="IPR016181">
    <property type="entry name" value="Acyl_CoA_acyltransferase"/>
</dbReference>
<dbReference type="PROSITE" id="PS51186">
    <property type="entry name" value="GNAT"/>
    <property type="match status" value="1"/>
</dbReference>
<protein>
    <recommendedName>
        <fullName evidence="1">N-acetyltransferase domain-containing protein</fullName>
    </recommendedName>
</protein>
<proteinExistence type="predicted"/>
<dbReference type="SUPFAM" id="SSF55729">
    <property type="entry name" value="Acyl-CoA N-acyltransferases (Nat)"/>
    <property type="match status" value="1"/>
</dbReference>
<accession>H1DFK1</accession>
<dbReference type="PATRIC" id="fig|742817.3.peg.1099"/>
<keyword evidence="3" id="KW-1185">Reference proteome</keyword>
<dbReference type="InterPro" id="IPR000182">
    <property type="entry name" value="GNAT_dom"/>
</dbReference>
<dbReference type="Pfam" id="PF00583">
    <property type="entry name" value="Acetyltransf_1"/>
    <property type="match status" value="1"/>
</dbReference>
<name>H1DFK1_9BACT</name>
<dbReference type="EMBL" id="ADMC01000016">
    <property type="protein sequence ID" value="EHP48892.1"/>
    <property type="molecule type" value="Genomic_DNA"/>
</dbReference>
<evidence type="ECO:0000313" key="3">
    <source>
        <dbReference type="Proteomes" id="UP000004892"/>
    </source>
</evidence>
<feature type="domain" description="N-acetyltransferase" evidence="1">
    <location>
        <begin position="1"/>
        <end position="152"/>
    </location>
</feature>
<gene>
    <name evidence="2" type="ORF">HMPREF9449_01037</name>
</gene>
<dbReference type="Gene3D" id="3.40.630.30">
    <property type="match status" value="1"/>
</dbReference>
<dbReference type="STRING" id="742817.HMPREF9449_01037"/>
<dbReference type="RefSeq" id="WP_009136185.1">
    <property type="nucleotide sequence ID" value="NZ_JH594596.1"/>
</dbReference>
<evidence type="ECO:0000259" key="1">
    <source>
        <dbReference type="PROSITE" id="PS51186"/>
    </source>
</evidence>
<dbReference type="Proteomes" id="UP000004892">
    <property type="component" value="Unassembled WGS sequence"/>
</dbReference>
<dbReference type="HOGENOM" id="CLU_105077_1_1_10"/>
<dbReference type="GeneID" id="98068627"/>
<dbReference type="eggNOG" id="COG0456">
    <property type="taxonomic scope" value="Bacteria"/>
</dbReference>
<dbReference type="AlphaFoldDB" id="H1DFK1"/>
<organism evidence="2 3">
    <name type="scientific">Odoribacter laneus YIT 12061</name>
    <dbReference type="NCBI Taxonomy" id="742817"/>
    <lineage>
        <taxon>Bacteria</taxon>
        <taxon>Pseudomonadati</taxon>
        <taxon>Bacteroidota</taxon>
        <taxon>Bacteroidia</taxon>
        <taxon>Bacteroidales</taxon>
        <taxon>Odoribacteraceae</taxon>
        <taxon>Odoribacter</taxon>
    </lineage>
</organism>
<dbReference type="CDD" id="cd04301">
    <property type="entry name" value="NAT_SF"/>
    <property type="match status" value="1"/>
</dbReference>
<dbReference type="GO" id="GO:0016747">
    <property type="term" value="F:acyltransferase activity, transferring groups other than amino-acyl groups"/>
    <property type="evidence" value="ECO:0007669"/>
    <property type="project" value="InterPro"/>
</dbReference>